<evidence type="ECO:0000313" key="8">
    <source>
        <dbReference type="Proteomes" id="UP000054662"/>
    </source>
</evidence>
<name>A0A0W1AJ46_9GAMM</name>
<dbReference type="GO" id="GO:0070206">
    <property type="term" value="P:protein trimerization"/>
    <property type="evidence" value="ECO:0007669"/>
    <property type="project" value="InterPro"/>
</dbReference>
<feature type="domain" description="YbgF trimerisation" evidence="6">
    <location>
        <begin position="98"/>
        <end position="150"/>
    </location>
</feature>
<keyword evidence="1 2" id="KW-0732">Signal</keyword>
<proteinExistence type="inferred from homology"/>
<feature type="domain" description="Outer membrane lipoprotein BamD-like" evidence="5">
    <location>
        <begin position="206"/>
        <end position="324"/>
    </location>
</feature>
<dbReference type="Proteomes" id="UP000054662">
    <property type="component" value="Unassembled WGS sequence"/>
</dbReference>
<dbReference type="InterPro" id="IPR014162">
    <property type="entry name" value="CpoB_C"/>
</dbReference>
<dbReference type="NCBIfam" id="TIGR02795">
    <property type="entry name" value="tol_pal_ybgF"/>
    <property type="match status" value="1"/>
</dbReference>
<feature type="coiled-coil region" evidence="2">
    <location>
        <begin position="99"/>
        <end position="133"/>
    </location>
</feature>
<feature type="compositionally biased region" description="Polar residues" evidence="4">
    <location>
        <begin position="87"/>
        <end position="96"/>
    </location>
</feature>
<dbReference type="GO" id="GO:0030288">
    <property type="term" value="C:outer membrane-bounded periplasmic space"/>
    <property type="evidence" value="ECO:0007669"/>
    <property type="project" value="UniProtKB-UniRule"/>
</dbReference>
<feature type="compositionally biased region" description="Polar residues" evidence="4">
    <location>
        <begin position="164"/>
        <end position="175"/>
    </location>
</feature>
<gene>
    <name evidence="2" type="primary">cpoB</name>
    <name evidence="7" type="ORF">Lwor_0779</name>
</gene>
<evidence type="ECO:0000256" key="1">
    <source>
        <dbReference type="ARBA" id="ARBA00022729"/>
    </source>
</evidence>
<dbReference type="InterPro" id="IPR011990">
    <property type="entry name" value="TPR-like_helical_dom_sf"/>
</dbReference>
<protein>
    <recommendedName>
        <fullName evidence="2">Cell division coordinator CpoB</fullName>
    </recommendedName>
</protein>
<feature type="chain" id="PRO_5009985567" description="Cell division coordinator CpoB" evidence="2">
    <location>
        <begin position="24"/>
        <end position="326"/>
    </location>
</feature>
<comment type="subcellular location">
    <subcellularLocation>
        <location evidence="2">Periplasm</location>
    </subcellularLocation>
</comment>
<dbReference type="Pfam" id="PF13525">
    <property type="entry name" value="YfiO"/>
    <property type="match status" value="1"/>
</dbReference>
<evidence type="ECO:0000256" key="2">
    <source>
        <dbReference type="HAMAP-Rule" id="MF_02066"/>
    </source>
</evidence>
<dbReference type="Gene3D" id="1.20.5.110">
    <property type="match status" value="1"/>
</dbReference>
<dbReference type="GO" id="GO:0043093">
    <property type="term" value="P:FtsZ-dependent cytokinesis"/>
    <property type="evidence" value="ECO:0007669"/>
    <property type="project" value="UniProtKB-UniRule"/>
</dbReference>
<keyword evidence="3" id="KW-0802">TPR repeat</keyword>
<keyword evidence="2" id="KW-0132">Cell division</keyword>
<dbReference type="InterPro" id="IPR039565">
    <property type="entry name" value="BamD-like"/>
</dbReference>
<feature type="repeat" description="TPR" evidence="3">
    <location>
        <begin position="240"/>
        <end position="273"/>
    </location>
</feature>
<keyword evidence="2" id="KW-0574">Periplasm</keyword>
<evidence type="ECO:0000256" key="3">
    <source>
        <dbReference type="PROSITE-ProRule" id="PRU00339"/>
    </source>
</evidence>
<reference evidence="7 8" key="1">
    <citation type="submission" date="2015-11" db="EMBL/GenBank/DDBJ databases">
        <title>Genomic analysis of 38 Legionella species identifies large and diverse effector repertoires.</title>
        <authorList>
            <person name="Burstein D."/>
            <person name="Amaro F."/>
            <person name="Zusman T."/>
            <person name="Lifshitz Z."/>
            <person name="Cohen O."/>
            <person name="Gilbert J.A."/>
            <person name="Pupko T."/>
            <person name="Shuman H.A."/>
            <person name="Segal G."/>
        </authorList>
    </citation>
    <scope>NUCLEOTIDE SEQUENCE [LARGE SCALE GENOMIC DNA]</scope>
    <source>
        <strain evidence="7 8">ATCC 49508</strain>
    </source>
</reference>
<keyword evidence="8" id="KW-1185">Reference proteome</keyword>
<dbReference type="Pfam" id="PF16331">
    <property type="entry name" value="TolA_bind_tri"/>
    <property type="match status" value="1"/>
</dbReference>
<dbReference type="InterPro" id="IPR034706">
    <property type="entry name" value="CpoB"/>
</dbReference>
<keyword evidence="2" id="KW-0175">Coiled coil</keyword>
<dbReference type="PROSITE" id="PS50005">
    <property type="entry name" value="TPR"/>
    <property type="match status" value="1"/>
</dbReference>
<dbReference type="RefSeq" id="WP_058492609.1">
    <property type="nucleotide sequence ID" value="NZ_CBCRUR010000016.1"/>
</dbReference>
<dbReference type="SUPFAM" id="SSF48452">
    <property type="entry name" value="TPR-like"/>
    <property type="match status" value="1"/>
</dbReference>
<dbReference type="STRING" id="45076.Lwor_0779"/>
<dbReference type="InterPro" id="IPR032519">
    <property type="entry name" value="YbgF_tri"/>
</dbReference>
<comment type="function">
    <text evidence="2">Mediates coordination of peptidoglycan synthesis and outer membrane constriction during cell division.</text>
</comment>
<feature type="region of interest" description="Disordered" evidence="4">
    <location>
        <begin position="45"/>
        <end position="96"/>
    </location>
</feature>
<accession>A0A0W1AJ46</accession>
<dbReference type="InterPro" id="IPR019734">
    <property type="entry name" value="TPR_rpt"/>
</dbReference>
<dbReference type="HAMAP" id="MF_02066">
    <property type="entry name" value="CpoB"/>
    <property type="match status" value="1"/>
</dbReference>
<comment type="caution">
    <text evidence="7">The sequence shown here is derived from an EMBL/GenBank/DDBJ whole genome shotgun (WGS) entry which is preliminary data.</text>
</comment>
<comment type="similarity">
    <text evidence="2">Belongs to the CpoB family.</text>
</comment>
<evidence type="ECO:0000259" key="6">
    <source>
        <dbReference type="Pfam" id="PF16331"/>
    </source>
</evidence>
<evidence type="ECO:0000256" key="4">
    <source>
        <dbReference type="SAM" id="MobiDB-lite"/>
    </source>
</evidence>
<organism evidence="7 8">
    <name type="scientific">Legionella worsleiensis</name>
    <dbReference type="NCBI Taxonomy" id="45076"/>
    <lineage>
        <taxon>Bacteria</taxon>
        <taxon>Pseudomonadati</taxon>
        <taxon>Pseudomonadota</taxon>
        <taxon>Gammaproteobacteria</taxon>
        <taxon>Legionellales</taxon>
        <taxon>Legionellaceae</taxon>
        <taxon>Legionella</taxon>
    </lineage>
</organism>
<sequence precursor="true">MIRCKKTIIAACFTVMLPLAVWSEAPVVDDSDNFALFDGQQTVKKSSVGHPKYDEPVIENADLDDPQNQRYSMDDMPSDDGPALVQDDQSSSTTNISNNAKLIDKILSLQQEVQELRGQLEVQAHDLKMLQQQQVAFYKDLDARIGNASGKMVQNKPATDLNLGSASTAEHTNGQGIALNKPTKTLTPTPPVAEVSRANPADEQISYLAAYELVQKKRYDDALVAMEKFAQKYPNGGYTANAEYWLGELYLVKRDYPKAIEHFETVLQKFPSSNKTAASLLKSGYAFVAKGDNQEARRRFQLVVKTYPGTSTAQLAQNKLEAIKTL</sequence>
<dbReference type="EMBL" id="LNZC01000006">
    <property type="protein sequence ID" value="KTD81278.1"/>
    <property type="molecule type" value="Genomic_DNA"/>
</dbReference>
<dbReference type="OrthoDB" id="9768142at2"/>
<evidence type="ECO:0000313" key="7">
    <source>
        <dbReference type="EMBL" id="KTD81278.1"/>
    </source>
</evidence>
<dbReference type="PATRIC" id="fig|45076.6.peg.850"/>
<feature type="signal peptide" evidence="2">
    <location>
        <begin position="1"/>
        <end position="23"/>
    </location>
</feature>
<dbReference type="AlphaFoldDB" id="A0A0W1AJ46"/>
<keyword evidence="2" id="KW-0131">Cell cycle</keyword>
<evidence type="ECO:0000259" key="5">
    <source>
        <dbReference type="Pfam" id="PF13525"/>
    </source>
</evidence>
<dbReference type="Gene3D" id="1.25.40.10">
    <property type="entry name" value="Tetratricopeptide repeat domain"/>
    <property type="match status" value="1"/>
</dbReference>
<feature type="region of interest" description="Disordered" evidence="4">
    <location>
        <begin position="164"/>
        <end position="191"/>
    </location>
</feature>